<feature type="signal peptide" evidence="1">
    <location>
        <begin position="1"/>
        <end position="20"/>
    </location>
</feature>
<dbReference type="EMBL" id="MG692708">
    <property type="protein sequence ID" value="AVR63977.1"/>
    <property type="molecule type" value="Genomic_DNA"/>
</dbReference>
<dbReference type="AlphaFoldDB" id="A0A2R4AH57"/>
<protein>
    <submittedName>
        <fullName evidence="2">Conjugal transfer protein TrbH</fullName>
    </submittedName>
</protein>
<dbReference type="NCBIfam" id="NF010456">
    <property type="entry name" value="PRK13883.1-2"/>
    <property type="match status" value="1"/>
</dbReference>
<organism evidence="2">
    <name type="scientific">Escherichia coli</name>
    <dbReference type="NCBI Taxonomy" id="562"/>
    <lineage>
        <taxon>Bacteria</taxon>
        <taxon>Pseudomonadati</taxon>
        <taxon>Pseudomonadota</taxon>
        <taxon>Gammaproteobacteria</taxon>
        <taxon>Enterobacterales</taxon>
        <taxon>Enterobacteriaceae</taxon>
        <taxon>Escherichia</taxon>
    </lineage>
</organism>
<geneLocation type="plasmid" evidence="2">
    <name>p492-9</name>
</geneLocation>
<evidence type="ECO:0000256" key="1">
    <source>
        <dbReference type="SAM" id="SignalP"/>
    </source>
</evidence>
<dbReference type="PROSITE" id="PS51257">
    <property type="entry name" value="PROKAR_LIPOPROTEIN"/>
    <property type="match status" value="1"/>
</dbReference>
<proteinExistence type="predicted"/>
<name>A0A2R4AH57_ECOLX</name>
<keyword evidence="2" id="KW-0614">Plasmid</keyword>
<keyword evidence="1" id="KW-0732">Signal</keyword>
<dbReference type="RefSeq" id="WP_011205790.1">
    <property type="nucleotide sequence ID" value="NZ_BGLU01000028.1"/>
</dbReference>
<evidence type="ECO:0000313" key="3">
    <source>
        <dbReference type="EMBL" id="AVR64128.1"/>
    </source>
</evidence>
<dbReference type="Pfam" id="PF07283">
    <property type="entry name" value="TrbH"/>
    <property type="match status" value="1"/>
</dbReference>
<sequence length="160" mass="16941">MRKILTVIALAATLAGCATSKYGSFVQDAPAAYNQTIATDAVKQLVKLYPPAQTKLELQQATPDPFGIALVTDLRAQGYAVMEYKPDGNAAAAPAAASSAAAKPATPQAQGGYPLRYVLDQFSDSNLYRLTVMVGSQSLTRAYLAQNNTMVPAGAWVRKE</sequence>
<accession>A0A2R4AH57</accession>
<reference evidence="2" key="1">
    <citation type="journal article" date="2018" name="Vet. Microbiol.">
        <title>Longitudinal study of Escherichia coli plasmid resistance to extended-spectrum cephalosporins in free-range broilers.</title>
        <authorList>
            <person name="Baron S."/>
            <person name="Le Devendec L."/>
            <person name="Touzain F."/>
            <person name="Jouy E."/>
            <person name="Lucas P."/>
            <person name="de Boisseson C."/>
            <person name="Larvor E."/>
            <person name="Kempf I."/>
        </authorList>
    </citation>
    <scope>NUCLEOTIDE SEQUENCE</scope>
    <source>
        <strain evidence="3">TCJ482-1</strain>
        <strain evidence="2">TCJ492-9</strain>
        <plasmid evidence="3">p482-1</plasmid>
        <plasmid evidence="2">p492-9</plasmid>
    </source>
</reference>
<feature type="chain" id="PRO_5036047523" evidence="1">
    <location>
        <begin position="21"/>
        <end position="160"/>
    </location>
</feature>
<gene>
    <name evidence="3" type="ORF">p482-1_00145</name>
    <name evidence="2" type="ORF">p492-9_00174</name>
</gene>
<dbReference type="InterPro" id="IPR010837">
    <property type="entry name" value="Conjugal_tfr_TrbH"/>
</dbReference>
<evidence type="ECO:0000313" key="2">
    <source>
        <dbReference type="EMBL" id="AVR63977.1"/>
    </source>
</evidence>
<geneLocation type="plasmid" evidence="3">
    <name>p482-1</name>
</geneLocation>
<dbReference type="EMBL" id="MG692713">
    <property type="protein sequence ID" value="AVR64128.1"/>
    <property type="molecule type" value="Genomic_DNA"/>
</dbReference>